<feature type="transmembrane region" description="Helical" evidence="1">
    <location>
        <begin position="85"/>
        <end position="107"/>
    </location>
</feature>
<dbReference type="OrthoDB" id="3197626at2759"/>
<dbReference type="Proteomes" id="UP000250043">
    <property type="component" value="Unassembled WGS sequence"/>
</dbReference>
<feature type="transmembrane region" description="Helical" evidence="1">
    <location>
        <begin position="160"/>
        <end position="184"/>
    </location>
</feature>
<keyword evidence="1" id="KW-0812">Transmembrane</keyword>
<organism evidence="2 3">
    <name type="scientific">Obba rivulosa</name>
    <dbReference type="NCBI Taxonomy" id="1052685"/>
    <lineage>
        <taxon>Eukaryota</taxon>
        <taxon>Fungi</taxon>
        <taxon>Dikarya</taxon>
        <taxon>Basidiomycota</taxon>
        <taxon>Agaricomycotina</taxon>
        <taxon>Agaricomycetes</taxon>
        <taxon>Polyporales</taxon>
        <taxon>Gelatoporiaceae</taxon>
        <taxon>Obba</taxon>
    </lineage>
</organism>
<dbReference type="EMBL" id="KV722345">
    <property type="protein sequence ID" value="OCH94261.1"/>
    <property type="molecule type" value="Genomic_DNA"/>
</dbReference>
<sequence>MVNWSSSSELSRDEDVFEKLMFAVFGVYVWELFQTSTFEWTLLSGKRKFTWPLVIPFFLCRYCLLFALIGLLISLSVTSPVNCNALYLFNSWSGNMTILCASMCLMLRTIALYERKLKVVIPLGIFAFAHWVLLWRGMFLIHAEYDSASSGCIVTYTNHIFLNVTFFTTMGFDAVILVLNVAVLMGHRTHSDLWRLLIKDGLVYFIITFCLNALPAVRDRLLNVVALLIHGYDDRSSIAIAACRAVIRLQTFTHSDAYVHSSSQITSGPIRGTTLRLSKLPPSARLGGLGARPEVHVTTDHIIMHEDYVCVSLG</sequence>
<accession>A0A8E2DR96</accession>
<feature type="transmembrane region" description="Helical" evidence="1">
    <location>
        <begin position="49"/>
        <end position="73"/>
    </location>
</feature>
<feature type="transmembrane region" description="Helical" evidence="1">
    <location>
        <begin position="20"/>
        <end position="42"/>
    </location>
</feature>
<feature type="transmembrane region" description="Helical" evidence="1">
    <location>
        <begin position="119"/>
        <end position="140"/>
    </location>
</feature>
<evidence type="ECO:0000256" key="1">
    <source>
        <dbReference type="SAM" id="Phobius"/>
    </source>
</evidence>
<feature type="transmembrane region" description="Helical" evidence="1">
    <location>
        <begin position="196"/>
        <end position="214"/>
    </location>
</feature>
<proteinExistence type="predicted"/>
<evidence type="ECO:0000313" key="2">
    <source>
        <dbReference type="EMBL" id="OCH94261.1"/>
    </source>
</evidence>
<keyword evidence="3" id="KW-1185">Reference proteome</keyword>
<evidence type="ECO:0000313" key="3">
    <source>
        <dbReference type="Proteomes" id="UP000250043"/>
    </source>
</evidence>
<protein>
    <submittedName>
        <fullName evidence="2">Uncharacterized protein</fullName>
    </submittedName>
</protein>
<keyword evidence="1" id="KW-0472">Membrane</keyword>
<reference evidence="2 3" key="1">
    <citation type="submission" date="2016-07" db="EMBL/GenBank/DDBJ databases">
        <title>Draft genome of the white-rot fungus Obba rivulosa 3A-2.</title>
        <authorList>
            <consortium name="DOE Joint Genome Institute"/>
            <person name="Miettinen O."/>
            <person name="Riley R."/>
            <person name="Acob R."/>
            <person name="Barry K."/>
            <person name="Cullen D."/>
            <person name="De Vries R."/>
            <person name="Hainaut M."/>
            <person name="Hatakka A."/>
            <person name="Henrissat B."/>
            <person name="Hilden K."/>
            <person name="Kuo R."/>
            <person name="Labutti K."/>
            <person name="Lipzen A."/>
            <person name="Makela M.R."/>
            <person name="Sandor L."/>
            <person name="Spatafora J.W."/>
            <person name="Grigoriev I.V."/>
            <person name="Hibbett D.S."/>
        </authorList>
    </citation>
    <scope>NUCLEOTIDE SEQUENCE [LARGE SCALE GENOMIC DNA]</scope>
    <source>
        <strain evidence="2 3">3A-2</strain>
    </source>
</reference>
<keyword evidence="1" id="KW-1133">Transmembrane helix</keyword>
<gene>
    <name evidence="2" type="ORF">OBBRIDRAFT_723213</name>
</gene>
<dbReference type="AlphaFoldDB" id="A0A8E2DR96"/>
<name>A0A8E2DR96_9APHY</name>